<reference evidence="1" key="1">
    <citation type="submission" date="2020-05" db="EMBL/GenBank/DDBJ databases">
        <title>Large-scale comparative analyses of tick genomes elucidate their genetic diversity and vector capacities.</title>
        <authorList>
            <person name="Jia N."/>
            <person name="Wang J."/>
            <person name="Shi W."/>
            <person name="Du L."/>
            <person name="Sun Y."/>
            <person name="Zhan W."/>
            <person name="Jiang J."/>
            <person name="Wang Q."/>
            <person name="Zhang B."/>
            <person name="Ji P."/>
            <person name="Sakyi L.B."/>
            <person name="Cui X."/>
            <person name="Yuan T."/>
            <person name="Jiang B."/>
            <person name="Yang W."/>
            <person name="Lam T.T.-Y."/>
            <person name="Chang Q."/>
            <person name="Ding S."/>
            <person name="Wang X."/>
            <person name="Zhu J."/>
            <person name="Ruan X."/>
            <person name="Zhao L."/>
            <person name="Wei J."/>
            <person name="Que T."/>
            <person name="Du C."/>
            <person name="Cheng J."/>
            <person name="Dai P."/>
            <person name="Han X."/>
            <person name="Huang E."/>
            <person name="Gao Y."/>
            <person name="Liu J."/>
            <person name="Shao H."/>
            <person name="Ye R."/>
            <person name="Li L."/>
            <person name="Wei W."/>
            <person name="Wang X."/>
            <person name="Wang C."/>
            <person name="Yang T."/>
            <person name="Huo Q."/>
            <person name="Li W."/>
            <person name="Guo W."/>
            <person name="Chen H."/>
            <person name="Zhou L."/>
            <person name="Ni X."/>
            <person name="Tian J."/>
            <person name="Zhou Y."/>
            <person name="Sheng Y."/>
            <person name="Liu T."/>
            <person name="Pan Y."/>
            <person name="Xia L."/>
            <person name="Li J."/>
            <person name="Zhao F."/>
            <person name="Cao W."/>
        </authorList>
    </citation>
    <scope>NUCLEOTIDE SEQUENCE</scope>
    <source>
        <tissue evidence="1">Larvae</tissue>
    </source>
</reference>
<evidence type="ECO:0000313" key="1">
    <source>
        <dbReference type="EMBL" id="KAH7941520.1"/>
    </source>
</evidence>
<organism evidence="1 2">
    <name type="scientific">Dermacentor silvarum</name>
    <name type="common">Tick</name>
    <dbReference type="NCBI Taxonomy" id="543639"/>
    <lineage>
        <taxon>Eukaryota</taxon>
        <taxon>Metazoa</taxon>
        <taxon>Ecdysozoa</taxon>
        <taxon>Arthropoda</taxon>
        <taxon>Chelicerata</taxon>
        <taxon>Arachnida</taxon>
        <taxon>Acari</taxon>
        <taxon>Parasitiformes</taxon>
        <taxon>Ixodida</taxon>
        <taxon>Ixodoidea</taxon>
        <taxon>Ixodidae</taxon>
        <taxon>Rhipicephalinae</taxon>
        <taxon>Dermacentor</taxon>
    </lineage>
</organism>
<accession>A0ACB8CFH8</accession>
<keyword evidence="2" id="KW-1185">Reference proteome</keyword>
<proteinExistence type="predicted"/>
<dbReference type="Proteomes" id="UP000821865">
    <property type="component" value="Chromosome 7"/>
</dbReference>
<sequence>MHSDLPPAVNYGGAGRLTADKVLRGLFREQFVANALEYNQWHNRKKQPKPTRDTFNIQTILYRLLAPYNFDTEALLPAFSTYRLAVAQDSGSAYAMVIITCAAPSVSFTVVAVHAPPHEPLEPLFDELQLHLSQITMPFVIMAGDFNAKHRLWGPVDGDTRGAQLAQFTAANNLIVLNDPRSPPTFQSPLAESWIDVSFASVPLASCGYSWAVVDLVIAKFYAIFDRLCRAHSRWVKPRQQSTNSWWTPALNVERKRKTEQLE</sequence>
<gene>
    <name evidence="1" type="ORF">HPB49_014610</name>
</gene>
<protein>
    <submittedName>
        <fullName evidence="1">Uncharacterized protein</fullName>
    </submittedName>
</protein>
<dbReference type="EMBL" id="CM023476">
    <property type="protein sequence ID" value="KAH7941520.1"/>
    <property type="molecule type" value="Genomic_DNA"/>
</dbReference>
<comment type="caution">
    <text evidence="1">The sequence shown here is derived from an EMBL/GenBank/DDBJ whole genome shotgun (WGS) entry which is preliminary data.</text>
</comment>
<name>A0ACB8CFH8_DERSI</name>
<evidence type="ECO:0000313" key="2">
    <source>
        <dbReference type="Proteomes" id="UP000821865"/>
    </source>
</evidence>